<dbReference type="InterPro" id="IPR027469">
    <property type="entry name" value="Cation_efflux_TMD_sf"/>
</dbReference>
<keyword evidence="6 8" id="KW-0472">Membrane</keyword>
<feature type="transmembrane region" description="Helical" evidence="8">
    <location>
        <begin position="142"/>
        <end position="162"/>
    </location>
</feature>
<feature type="transmembrane region" description="Helical" evidence="8">
    <location>
        <begin position="109"/>
        <end position="127"/>
    </location>
</feature>
<dbReference type="InterPro" id="IPR058533">
    <property type="entry name" value="Cation_efflux_TM"/>
</dbReference>
<name>A0A840LBX8_9BURK</name>
<dbReference type="GO" id="GO:0006882">
    <property type="term" value="P:intracellular zinc ion homeostasis"/>
    <property type="evidence" value="ECO:0007669"/>
    <property type="project" value="InterPro"/>
</dbReference>
<evidence type="ECO:0000256" key="4">
    <source>
        <dbReference type="ARBA" id="ARBA00022989"/>
    </source>
</evidence>
<dbReference type="InterPro" id="IPR045316">
    <property type="entry name" value="Msc2-like"/>
</dbReference>
<organism evidence="10 11">
    <name type="scientific">Roseateles oligotrophus</name>
    <dbReference type="NCBI Taxonomy" id="1769250"/>
    <lineage>
        <taxon>Bacteria</taxon>
        <taxon>Pseudomonadati</taxon>
        <taxon>Pseudomonadota</taxon>
        <taxon>Betaproteobacteria</taxon>
        <taxon>Burkholderiales</taxon>
        <taxon>Sphaerotilaceae</taxon>
        <taxon>Roseateles</taxon>
    </lineage>
</organism>
<evidence type="ECO:0000259" key="9">
    <source>
        <dbReference type="Pfam" id="PF01545"/>
    </source>
</evidence>
<dbReference type="PANTHER" id="PTHR45755:SF4">
    <property type="entry name" value="ZINC TRANSPORTER 7"/>
    <property type="match status" value="1"/>
</dbReference>
<dbReference type="Pfam" id="PF01545">
    <property type="entry name" value="Cation_efflux"/>
    <property type="match status" value="1"/>
</dbReference>
<dbReference type="Proteomes" id="UP000562027">
    <property type="component" value="Unassembled WGS sequence"/>
</dbReference>
<dbReference type="NCBIfam" id="NF033827">
    <property type="entry name" value="CDF_efflux_DmeF"/>
    <property type="match status" value="1"/>
</dbReference>
<dbReference type="SUPFAM" id="SSF161111">
    <property type="entry name" value="Cation efflux protein transmembrane domain-like"/>
    <property type="match status" value="1"/>
</dbReference>
<feature type="domain" description="Cation efflux protein transmembrane" evidence="9">
    <location>
        <begin position="43"/>
        <end position="251"/>
    </location>
</feature>
<accession>A0A840LBX8</accession>
<evidence type="ECO:0000313" key="11">
    <source>
        <dbReference type="Proteomes" id="UP000562027"/>
    </source>
</evidence>
<keyword evidence="5" id="KW-0406">Ion transport</keyword>
<dbReference type="RefSeq" id="WP_221439595.1">
    <property type="nucleotide sequence ID" value="NZ_JACHLP010000005.1"/>
</dbReference>
<keyword evidence="4 8" id="KW-1133">Transmembrane helix</keyword>
<feature type="transmembrane region" description="Helical" evidence="8">
    <location>
        <begin position="225"/>
        <end position="243"/>
    </location>
</feature>
<comment type="caution">
    <text evidence="10">The sequence shown here is derived from an EMBL/GenBank/DDBJ whole genome shotgun (WGS) entry which is preliminary data.</text>
</comment>
<dbReference type="GO" id="GO:0005385">
    <property type="term" value="F:zinc ion transmembrane transporter activity"/>
    <property type="evidence" value="ECO:0007669"/>
    <property type="project" value="InterPro"/>
</dbReference>
<dbReference type="AlphaFoldDB" id="A0A840LBX8"/>
<protein>
    <submittedName>
        <fullName evidence="10">Cation diffusion facilitator family transporter</fullName>
    </submittedName>
</protein>
<dbReference type="Gene3D" id="1.20.1510.10">
    <property type="entry name" value="Cation efflux protein transmembrane domain"/>
    <property type="match status" value="1"/>
</dbReference>
<feature type="transmembrane region" description="Helical" evidence="8">
    <location>
        <begin position="198"/>
        <end position="219"/>
    </location>
</feature>
<evidence type="ECO:0000313" key="10">
    <source>
        <dbReference type="EMBL" id="MBB4844385.1"/>
    </source>
</evidence>
<proteinExistence type="predicted"/>
<evidence type="ECO:0000256" key="6">
    <source>
        <dbReference type="ARBA" id="ARBA00023136"/>
    </source>
</evidence>
<keyword evidence="2" id="KW-0813">Transport</keyword>
<evidence type="ECO:0000256" key="5">
    <source>
        <dbReference type="ARBA" id="ARBA00023065"/>
    </source>
</evidence>
<sequence>MRDAIMSTLPVGTRTCPQADASAHTHDFGQEGIRPAERRVTTVAMLTVAVMGLEIAAGWWTGSMALLADGVHMGGHAVALGLAAGAYAMSRRYARDRRLSLGSGKINDLAAYTSALILAASTVWTAIESAQRLLSPEPLRPTEALVVAVLGLAVNLLSAWLLGGAHDHAHEHDHGHDDPQDRPGHVHDHNLGAALAHVLADAATSVAAIAGLLAAWAWGWTWLDPLIALLALGVVARWAVGLLRQTGAVLLDAEGPAELRRQVRARLEAVADSRVTDLHLWSVGQGAWTLAASVVSHGPAAPDAYKAALAGLPGIHHPLVEIHACRHCPSPHGAESP</sequence>
<keyword evidence="11" id="KW-1185">Reference proteome</keyword>
<dbReference type="EMBL" id="JACHLP010000005">
    <property type="protein sequence ID" value="MBB4844385.1"/>
    <property type="molecule type" value="Genomic_DNA"/>
</dbReference>
<dbReference type="GO" id="GO:0016020">
    <property type="term" value="C:membrane"/>
    <property type="evidence" value="ECO:0007669"/>
    <property type="project" value="UniProtKB-SubCell"/>
</dbReference>
<evidence type="ECO:0000256" key="2">
    <source>
        <dbReference type="ARBA" id="ARBA00022448"/>
    </source>
</evidence>
<feature type="transmembrane region" description="Helical" evidence="8">
    <location>
        <begin position="40"/>
        <end position="60"/>
    </location>
</feature>
<keyword evidence="3 8" id="KW-0812">Transmembrane</keyword>
<evidence type="ECO:0000256" key="8">
    <source>
        <dbReference type="SAM" id="Phobius"/>
    </source>
</evidence>
<dbReference type="InterPro" id="IPR002524">
    <property type="entry name" value="Cation_efflux"/>
</dbReference>
<evidence type="ECO:0000256" key="7">
    <source>
        <dbReference type="SAM" id="MobiDB-lite"/>
    </source>
</evidence>
<comment type="subcellular location">
    <subcellularLocation>
        <location evidence="1">Membrane</location>
        <topology evidence="1">Multi-pass membrane protein</topology>
    </subcellularLocation>
</comment>
<feature type="region of interest" description="Disordered" evidence="7">
    <location>
        <begin position="168"/>
        <end position="187"/>
    </location>
</feature>
<evidence type="ECO:0000256" key="3">
    <source>
        <dbReference type="ARBA" id="ARBA00022692"/>
    </source>
</evidence>
<dbReference type="PANTHER" id="PTHR45755">
    <property type="match status" value="1"/>
</dbReference>
<evidence type="ECO:0000256" key="1">
    <source>
        <dbReference type="ARBA" id="ARBA00004141"/>
    </source>
</evidence>
<feature type="transmembrane region" description="Helical" evidence="8">
    <location>
        <begin position="66"/>
        <end position="88"/>
    </location>
</feature>
<gene>
    <name evidence="10" type="ORF">HNP55_002921</name>
</gene>
<dbReference type="NCBIfam" id="TIGR01297">
    <property type="entry name" value="CDF"/>
    <property type="match status" value="1"/>
</dbReference>
<reference evidence="10 11" key="1">
    <citation type="submission" date="2020-08" db="EMBL/GenBank/DDBJ databases">
        <title>Functional genomics of gut bacteria from endangered species of beetles.</title>
        <authorList>
            <person name="Carlos-Shanley C."/>
        </authorList>
    </citation>
    <scope>NUCLEOTIDE SEQUENCE [LARGE SCALE GENOMIC DNA]</scope>
    <source>
        <strain evidence="10 11">S00239</strain>
    </source>
</reference>